<protein>
    <recommendedName>
        <fullName evidence="1">Serine aminopeptidase S33 domain-containing protein</fullName>
    </recommendedName>
</protein>
<name>A0A4R6UTR8_9ACTN</name>
<dbReference type="Proteomes" id="UP000295281">
    <property type="component" value="Unassembled WGS sequence"/>
</dbReference>
<dbReference type="InterPro" id="IPR029058">
    <property type="entry name" value="AB_hydrolase_fold"/>
</dbReference>
<keyword evidence="3" id="KW-1185">Reference proteome</keyword>
<comment type="caution">
    <text evidence="2">The sequence shown here is derived from an EMBL/GenBank/DDBJ whole genome shotgun (WGS) entry which is preliminary data.</text>
</comment>
<organism evidence="2 3">
    <name type="scientific">Actinorugispora endophytica</name>
    <dbReference type="NCBI Taxonomy" id="1605990"/>
    <lineage>
        <taxon>Bacteria</taxon>
        <taxon>Bacillati</taxon>
        <taxon>Actinomycetota</taxon>
        <taxon>Actinomycetes</taxon>
        <taxon>Streptosporangiales</taxon>
        <taxon>Nocardiopsidaceae</taxon>
        <taxon>Actinorugispora</taxon>
    </lineage>
</organism>
<evidence type="ECO:0000313" key="3">
    <source>
        <dbReference type="Proteomes" id="UP000295281"/>
    </source>
</evidence>
<dbReference type="Gene3D" id="1.10.10.800">
    <property type="match status" value="1"/>
</dbReference>
<evidence type="ECO:0000259" key="1">
    <source>
        <dbReference type="Pfam" id="PF12146"/>
    </source>
</evidence>
<feature type="domain" description="Serine aminopeptidase S33" evidence="1">
    <location>
        <begin position="60"/>
        <end position="279"/>
    </location>
</feature>
<dbReference type="Pfam" id="PF12146">
    <property type="entry name" value="Hydrolase_4"/>
    <property type="match status" value="1"/>
</dbReference>
<proteinExistence type="predicted"/>
<dbReference type="EMBL" id="SNYN01000012">
    <property type="protein sequence ID" value="TDQ50738.1"/>
    <property type="molecule type" value="Genomic_DNA"/>
</dbReference>
<dbReference type="InterPro" id="IPR022742">
    <property type="entry name" value="Hydrolase_4"/>
</dbReference>
<dbReference type="Gene3D" id="3.40.50.1820">
    <property type="entry name" value="alpha/beta hydrolase"/>
    <property type="match status" value="1"/>
</dbReference>
<dbReference type="PANTHER" id="PTHR47751">
    <property type="entry name" value="SUPERFAMILY HYDROLASE, PUTATIVE (AFU_ORTHOLOGUE AFUA_2G16580)-RELATED"/>
    <property type="match status" value="1"/>
</dbReference>
<dbReference type="RefSeq" id="WP_208113182.1">
    <property type="nucleotide sequence ID" value="NZ_SNYN01000012.1"/>
</dbReference>
<reference evidence="2 3" key="1">
    <citation type="submission" date="2019-03" db="EMBL/GenBank/DDBJ databases">
        <title>Genomic Encyclopedia of Type Strains, Phase IV (KMG-IV): sequencing the most valuable type-strain genomes for metagenomic binning, comparative biology and taxonomic classification.</title>
        <authorList>
            <person name="Goeker M."/>
        </authorList>
    </citation>
    <scope>NUCLEOTIDE SEQUENCE [LARGE SCALE GENOMIC DNA]</scope>
    <source>
        <strain evidence="2 3">DSM 46770</strain>
    </source>
</reference>
<dbReference type="InterPro" id="IPR051411">
    <property type="entry name" value="Polyketide_trans_af380"/>
</dbReference>
<dbReference type="PANTHER" id="PTHR47751:SF1">
    <property type="entry name" value="SUPERFAMILY HYDROLASE, PUTATIVE (AFU_ORTHOLOGUE AFUA_2G16580)-RELATED"/>
    <property type="match status" value="1"/>
</dbReference>
<gene>
    <name evidence="2" type="ORF">EV190_11243</name>
</gene>
<accession>A0A4R6UTR8</accession>
<sequence>MHDDRRNPSPATRSTTAERVVFQSEGVELVGDLRIPGAADAPVPAIALSGPLTGVKEQVTGHYAHRLTQAGFATLAFDHRGFGESGGLRGHEDTQGKLADLRAAVGLLAADPRVDADRIALVGVCLGGGYVVRGAAGDPRVGAVAGIAGAYNSPAFFAEGMGIASYRGALASFLAGYDDVVPAVRADEGEAAMPGEEPYAYYGTGRSAAEHWENRVTRGSLHSLMTMDALGAADLLGETPLLVVHGREDAYCSPALAAALHERSPGPKEILWLDTTSHIDLYDQEPYVSQAVEATAAFLGDALARRSASGAPSPR</sequence>
<dbReference type="AlphaFoldDB" id="A0A4R6UTR8"/>
<evidence type="ECO:0000313" key="2">
    <source>
        <dbReference type="EMBL" id="TDQ50738.1"/>
    </source>
</evidence>
<dbReference type="SUPFAM" id="SSF53474">
    <property type="entry name" value="alpha/beta-Hydrolases"/>
    <property type="match status" value="1"/>
</dbReference>